<reference evidence="3" key="1">
    <citation type="journal article" date="2020" name="mSystems">
        <title>Genome- and Community-Level Interaction Insights into Carbon Utilization and Element Cycling Functions of Hydrothermarchaeota in Hydrothermal Sediment.</title>
        <authorList>
            <person name="Zhou Z."/>
            <person name="Liu Y."/>
            <person name="Xu W."/>
            <person name="Pan J."/>
            <person name="Luo Z.H."/>
            <person name="Li M."/>
        </authorList>
    </citation>
    <scope>NUCLEOTIDE SEQUENCE [LARGE SCALE GENOMIC DNA]</scope>
    <source>
        <strain evidence="3">HyVt-535</strain>
    </source>
</reference>
<accession>A0A7C5NAJ8</accession>
<dbReference type="InterPro" id="IPR043129">
    <property type="entry name" value="ATPase_NBD"/>
</dbReference>
<feature type="coiled-coil region" evidence="1">
    <location>
        <begin position="214"/>
        <end position="262"/>
    </location>
</feature>
<evidence type="ECO:0000313" key="3">
    <source>
        <dbReference type="EMBL" id="HHH13767.1"/>
    </source>
</evidence>
<dbReference type="SUPFAM" id="SSF53067">
    <property type="entry name" value="Actin-like ATPase domain"/>
    <property type="match status" value="1"/>
</dbReference>
<dbReference type="Proteomes" id="UP000886100">
    <property type="component" value="Unassembled WGS sequence"/>
</dbReference>
<evidence type="ECO:0008006" key="4">
    <source>
        <dbReference type="Google" id="ProtNLM"/>
    </source>
</evidence>
<evidence type="ECO:0000256" key="1">
    <source>
        <dbReference type="SAM" id="Coils"/>
    </source>
</evidence>
<gene>
    <name evidence="3" type="ORF">ENJ98_05975</name>
</gene>
<dbReference type="PANTHER" id="PTHR40278">
    <property type="entry name" value="DNA UTILIZATION PROTEIN HOFN"/>
    <property type="match status" value="1"/>
</dbReference>
<dbReference type="PANTHER" id="PTHR40278:SF1">
    <property type="entry name" value="DNA UTILIZATION PROTEIN HOFN"/>
    <property type="match status" value="1"/>
</dbReference>
<dbReference type="Gene3D" id="3.30.420.380">
    <property type="match status" value="1"/>
</dbReference>
<keyword evidence="2" id="KW-0472">Membrane</keyword>
<feature type="transmembrane region" description="Helical" evidence="2">
    <location>
        <begin position="196"/>
        <end position="215"/>
    </location>
</feature>
<comment type="caution">
    <text evidence="3">The sequence shown here is derived from an EMBL/GenBank/DDBJ whole genome shotgun (WGS) entry which is preliminary data.</text>
</comment>
<keyword evidence="1" id="KW-0175">Coiled coil</keyword>
<dbReference type="EMBL" id="DROM01000361">
    <property type="protein sequence ID" value="HHH13767.1"/>
    <property type="molecule type" value="Genomic_DNA"/>
</dbReference>
<organism evidence="3">
    <name type="scientific">Thiolapillus brandeum</name>
    <dbReference type="NCBI Taxonomy" id="1076588"/>
    <lineage>
        <taxon>Bacteria</taxon>
        <taxon>Pseudomonadati</taxon>
        <taxon>Pseudomonadota</taxon>
        <taxon>Gammaproteobacteria</taxon>
        <taxon>Chromatiales</taxon>
        <taxon>Sedimenticolaceae</taxon>
        <taxon>Thiolapillus</taxon>
    </lineage>
</organism>
<dbReference type="Pfam" id="PF05137">
    <property type="entry name" value="PilN"/>
    <property type="match status" value="1"/>
</dbReference>
<protein>
    <recommendedName>
        <fullName evidence="4">Fimbrial assembly protein</fullName>
    </recommendedName>
</protein>
<dbReference type="InterPro" id="IPR007813">
    <property type="entry name" value="PilN"/>
</dbReference>
<dbReference type="InterPro" id="IPR052534">
    <property type="entry name" value="Extracell_DNA_Util/SecSys_Comp"/>
</dbReference>
<dbReference type="AlphaFoldDB" id="A0A7C5NAJ8"/>
<keyword evidence="2" id="KW-1133">Transmembrane helix</keyword>
<sequence>MNASFQERLWALRNELSRCLSTLAGGRTLARFTPPVLEIAADGTSATLRHLERRLHDTSLEALARDTTLSLLLRAFRRPPTLVVPGEWLLQRRLVLPAAAREDLRQVVAYELDRVSPFGADRAFFALEEKPAGGDPGQLAVDLWLLPRSRLQPWLDGLRQAGLPARRVVAPGLERHNLLPPELRGRPDPLRVATGFLPPLLVLALAGGALALPLWRAEQRVEALRHREQALKEEAQQVLALRRELEQRLEALEQVRERWEATPDPLEILSALSRLLPDDTHLQQLKIRDRELTLRGRSAQASALIALLEQAPEFERPRFLSPVTQQAGEELFHLAVLYRPPPEGRKKP</sequence>
<keyword evidence="2" id="KW-0812">Transmembrane</keyword>
<proteinExistence type="predicted"/>
<evidence type="ECO:0000256" key="2">
    <source>
        <dbReference type="SAM" id="Phobius"/>
    </source>
</evidence>
<name>A0A7C5NAJ8_9GAMM</name>